<dbReference type="InterPro" id="IPR021255">
    <property type="entry name" value="DUF2807"/>
</dbReference>
<dbReference type="PANTHER" id="PTHR39200">
    <property type="entry name" value="HYPOTHETICAL EXPORTED PROTEIN"/>
    <property type="match status" value="1"/>
</dbReference>
<name>A0ABU3PEF2_9BURK</name>
<dbReference type="EMBL" id="JAVXZY010000007">
    <property type="protein sequence ID" value="MDT9000975.1"/>
    <property type="molecule type" value="Genomic_DNA"/>
</dbReference>
<feature type="chain" id="PRO_5045332051" evidence="1">
    <location>
        <begin position="26"/>
        <end position="239"/>
    </location>
</feature>
<feature type="domain" description="Putative auto-transporter adhesin head GIN" evidence="2">
    <location>
        <begin position="37"/>
        <end position="220"/>
    </location>
</feature>
<sequence length="239" mass="25279">MKPSQLCLATATLSLLTALMPAAWADSVDGRTYAPGPFERLEIAGTAQVKLSQGSKDEVFIAGDADVQKGVQVELIDDKLFIRPTGGWKFWRSARLQVEVMMRNLSQLVLSGAADVNALGPVKTGKLAVSISGAGLARFDDLNAEQLQFNISGAGDGRLRGQVGDLRLYVSGKGKLQADQLHCDRAAVSISGIGNASLWVSESLSVSVSGLGTVDYWGQPEVRRAIAGLASINAHGDKR</sequence>
<dbReference type="PANTHER" id="PTHR39200:SF1">
    <property type="entry name" value="AUTO-TRANSPORTER ADHESIN HEAD GIN DOMAIN-CONTAINING PROTEIN-RELATED"/>
    <property type="match status" value="1"/>
</dbReference>
<accession>A0ABU3PEF2</accession>
<evidence type="ECO:0000313" key="4">
    <source>
        <dbReference type="Proteomes" id="UP001246372"/>
    </source>
</evidence>
<evidence type="ECO:0000256" key="1">
    <source>
        <dbReference type="SAM" id="SignalP"/>
    </source>
</evidence>
<feature type="signal peptide" evidence="1">
    <location>
        <begin position="1"/>
        <end position="25"/>
    </location>
</feature>
<gene>
    <name evidence="3" type="ORF">RQP53_16985</name>
</gene>
<comment type="caution">
    <text evidence="3">The sequence shown here is derived from an EMBL/GenBank/DDBJ whole genome shotgun (WGS) entry which is preliminary data.</text>
</comment>
<dbReference type="Gene3D" id="2.160.20.120">
    <property type="match status" value="1"/>
</dbReference>
<reference evidence="3" key="1">
    <citation type="submission" date="2023-09" db="EMBL/GenBank/DDBJ databases">
        <title>Paucibacter sp. APW11 Genome sequencing and assembly.</title>
        <authorList>
            <person name="Kim I."/>
        </authorList>
    </citation>
    <scope>NUCLEOTIDE SEQUENCE</scope>
    <source>
        <strain evidence="3">APW11</strain>
    </source>
</reference>
<evidence type="ECO:0000313" key="3">
    <source>
        <dbReference type="EMBL" id="MDT9000975.1"/>
    </source>
</evidence>
<protein>
    <submittedName>
        <fullName evidence="3">Head GIN domain-containing protein</fullName>
    </submittedName>
</protein>
<proteinExistence type="predicted"/>
<keyword evidence="1" id="KW-0732">Signal</keyword>
<organism evidence="3 4">
    <name type="scientific">Roseateles aquae</name>
    <dbReference type="NCBI Taxonomy" id="3077235"/>
    <lineage>
        <taxon>Bacteria</taxon>
        <taxon>Pseudomonadati</taxon>
        <taxon>Pseudomonadota</taxon>
        <taxon>Betaproteobacteria</taxon>
        <taxon>Burkholderiales</taxon>
        <taxon>Sphaerotilaceae</taxon>
        <taxon>Roseateles</taxon>
    </lineage>
</organism>
<dbReference type="Pfam" id="PF10988">
    <property type="entry name" value="DUF2807"/>
    <property type="match status" value="1"/>
</dbReference>
<keyword evidence="4" id="KW-1185">Reference proteome</keyword>
<evidence type="ECO:0000259" key="2">
    <source>
        <dbReference type="Pfam" id="PF10988"/>
    </source>
</evidence>
<dbReference type="Proteomes" id="UP001246372">
    <property type="component" value="Unassembled WGS sequence"/>
</dbReference>
<dbReference type="RefSeq" id="WP_315651861.1">
    <property type="nucleotide sequence ID" value="NZ_JAVXZY010000007.1"/>
</dbReference>